<dbReference type="InterPro" id="IPR018540">
    <property type="entry name" value="Spo0E-like"/>
</dbReference>
<dbReference type="InterPro" id="IPR037208">
    <property type="entry name" value="Spo0E-like_sf"/>
</dbReference>
<evidence type="ECO:0008006" key="3">
    <source>
        <dbReference type="Google" id="ProtNLM"/>
    </source>
</evidence>
<evidence type="ECO:0000313" key="2">
    <source>
        <dbReference type="Proteomes" id="UP001225646"/>
    </source>
</evidence>
<comment type="caution">
    <text evidence="1">The sequence shown here is derived from an EMBL/GenBank/DDBJ whole genome shotgun (WGS) entry which is preliminary data.</text>
</comment>
<reference evidence="1 2" key="1">
    <citation type="submission" date="2023-07" db="EMBL/GenBank/DDBJ databases">
        <title>Genomic Encyclopedia of Type Strains, Phase IV (KMG-IV): sequencing the most valuable type-strain genomes for metagenomic binning, comparative biology and taxonomic classification.</title>
        <authorList>
            <person name="Goeker M."/>
        </authorList>
    </citation>
    <scope>NUCLEOTIDE SEQUENCE [LARGE SCALE GENOMIC DNA]</scope>
    <source>
        <strain evidence="1 2">DSM 19092</strain>
    </source>
</reference>
<accession>A0ABT9VN37</accession>
<dbReference type="RefSeq" id="WP_326946928.1">
    <property type="nucleotide sequence ID" value="NZ_JAUSTR010000004.1"/>
</dbReference>
<dbReference type="EMBL" id="JAUSTR010000004">
    <property type="protein sequence ID" value="MDQ0162384.1"/>
    <property type="molecule type" value="Genomic_DNA"/>
</dbReference>
<dbReference type="PANTHER" id="PTHR41263">
    <property type="entry name" value="ASPARTYL-PHOSPHATE PHOSPHATASE YISI"/>
    <property type="match status" value="1"/>
</dbReference>
<dbReference type="SUPFAM" id="SSF140500">
    <property type="entry name" value="BAS1536-like"/>
    <property type="match status" value="1"/>
</dbReference>
<dbReference type="PANTHER" id="PTHR41263:SF1">
    <property type="entry name" value="ASPARTYL-PHOSPHATE PHOSPHATASE YISI"/>
    <property type="match status" value="1"/>
</dbReference>
<gene>
    <name evidence="1" type="ORF">J2S06_001461</name>
</gene>
<name>A0ABT9VN37_9BACI</name>
<proteinExistence type="predicted"/>
<dbReference type="Gene3D" id="4.10.280.10">
    <property type="entry name" value="Helix-loop-helix DNA-binding domain"/>
    <property type="match status" value="1"/>
</dbReference>
<dbReference type="InterPro" id="IPR053028">
    <property type="entry name" value="Spo0E-like_phosphatase"/>
</dbReference>
<sequence>MTMQNIEQLRIKLIQTADKYGLNSSQTLQCSQELDALLIKEMLSQINILKKEKKE</sequence>
<keyword evidence="2" id="KW-1185">Reference proteome</keyword>
<dbReference type="Proteomes" id="UP001225646">
    <property type="component" value="Unassembled WGS sequence"/>
</dbReference>
<protein>
    <recommendedName>
        <fullName evidence="3">Spo0E like sporulation regulatory protein</fullName>
    </recommendedName>
</protein>
<dbReference type="InterPro" id="IPR036638">
    <property type="entry name" value="HLH_DNA-bd_sf"/>
</dbReference>
<organism evidence="1 2">
    <name type="scientific">Aeribacillus alveayuensis</name>
    <dbReference type="NCBI Taxonomy" id="279215"/>
    <lineage>
        <taxon>Bacteria</taxon>
        <taxon>Bacillati</taxon>
        <taxon>Bacillota</taxon>
        <taxon>Bacilli</taxon>
        <taxon>Bacillales</taxon>
        <taxon>Bacillaceae</taxon>
        <taxon>Aeribacillus</taxon>
    </lineage>
</organism>
<dbReference type="Pfam" id="PF09388">
    <property type="entry name" value="SpoOE-like"/>
    <property type="match status" value="1"/>
</dbReference>
<evidence type="ECO:0000313" key="1">
    <source>
        <dbReference type="EMBL" id="MDQ0162384.1"/>
    </source>
</evidence>